<dbReference type="AlphaFoldDB" id="A0A2T8JE19"/>
<evidence type="ECO:0000256" key="1">
    <source>
        <dbReference type="SAM" id="MobiDB-lite"/>
    </source>
</evidence>
<dbReference type="Gramene" id="PVH48156">
    <property type="protein sequence ID" value="PVH48156"/>
    <property type="gene ID" value="PAHAL_4G263400"/>
</dbReference>
<evidence type="ECO:0000313" key="2">
    <source>
        <dbReference type="EMBL" id="PVH48156.1"/>
    </source>
</evidence>
<organism evidence="2">
    <name type="scientific">Panicum hallii</name>
    <dbReference type="NCBI Taxonomy" id="206008"/>
    <lineage>
        <taxon>Eukaryota</taxon>
        <taxon>Viridiplantae</taxon>
        <taxon>Streptophyta</taxon>
        <taxon>Embryophyta</taxon>
        <taxon>Tracheophyta</taxon>
        <taxon>Spermatophyta</taxon>
        <taxon>Magnoliopsida</taxon>
        <taxon>Liliopsida</taxon>
        <taxon>Poales</taxon>
        <taxon>Poaceae</taxon>
        <taxon>PACMAD clade</taxon>
        <taxon>Panicoideae</taxon>
        <taxon>Panicodae</taxon>
        <taxon>Paniceae</taxon>
        <taxon>Panicinae</taxon>
        <taxon>Panicum</taxon>
        <taxon>Panicum sect. Panicum</taxon>
    </lineage>
</organism>
<name>A0A2T8JE19_9POAL</name>
<dbReference type="Proteomes" id="UP000243499">
    <property type="component" value="Chromosome 4"/>
</dbReference>
<feature type="region of interest" description="Disordered" evidence="1">
    <location>
        <begin position="1"/>
        <end position="55"/>
    </location>
</feature>
<accession>A0A2T8JE19</accession>
<dbReference type="EMBL" id="CM008049">
    <property type="protein sequence ID" value="PVH48156.1"/>
    <property type="molecule type" value="Genomic_DNA"/>
</dbReference>
<sequence length="55" mass="6477">MLDPPQKKKKRATRSERDDNLNRGNKRRATKIKRDEDLNGGKKMRATKREGCRSH</sequence>
<reference evidence="2" key="1">
    <citation type="submission" date="2018-04" db="EMBL/GenBank/DDBJ databases">
        <title>WGS assembly of Panicum hallii.</title>
        <authorList>
            <person name="Lovell J."/>
            <person name="Jenkins J."/>
            <person name="Lowry D."/>
            <person name="Mamidi S."/>
            <person name="Sreedasyam A."/>
            <person name="Weng X."/>
            <person name="Barry K."/>
            <person name="Bonette J."/>
            <person name="Campitelli B."/>
            <person name="Daum C."/>
            <person name="Gordon S."/>
            <person name="Gould B."/>
            <person name="Lipzen A."/>
            <person name="Macqueen A."/>
            <person name="Palacio-Mejia J."/>
            <person name="Plott C."/>
            <person name="Shakirov E."/>
            <person name="Shu S."/>
            <person name="Yoshinaga Y."/>
            <person name="Zane M."/>
            <person name="Rokhsar D."/>
            <person name="Grimwood J."/>
            <person name="Schmutz J."/>
            <person name="Juenger T."/>
        </authorList>
    </citation>
    <scope>NUCLEOTIDE SEQUENCE [LARGE SCALE GENOMIC DNA]</scope>
    <source>
        <strain evidence="2">FIL2</strain>
    </source>
</reference>
<proteinExistence type="predicted"/>
<protein>
    <submittedName>
        <fullName evidence="2">Uncharacterized protein</fullName>
    </submittedName>
</protein>
<gene>
    <name evidence="2" type="ORF">PAHAL_4G263400</name>
</gene>